<proteinExistence type="predicted"/>
<dbReference type="Proteomes" id="UP000295399">
    <property type="component" value="Unassembled WGS sequence"/>
</dbReference>
<reference evidence="2 3" key="1">
    <citation type="submission" date="2019-03" db="EMBL/GenBank/DDBJ databases">
        <title>Genomic Encyclopedia of Type Strains, Phase IV (KMG-IV): sequencing the most valuable type-strain genomes for metagenomic binning, comparative biology and taxonomic classification.</title>
        <authorList>
            <person name="Goeker M."/>
        </authorList>
    </citation>
    <scope>NUCLEOTIDE SEQUENCE [LARGE SCALE GENOMIC DNA]</scope>
    <source>
        <strain evidence="2 3">DSM 2132</strain>
    </source>
</reference>
<evidence type="ECO:0000256" key="1">
    <source>
        <dbReference type="SAM" id="Coils"/>
    </source>
</evidence>
<name>A0A4R2PC87_RHOSA</name>
<dbReference type="AlphaFoldDB" id="A0A4R2PC87"/>
<evidence type="ECO:0000313" key="3">
    <source>
        <dbReference type="Proteomes" id="UP000295399"/>
    </source>
</evidence>
<sequence>MRRLRQEVIALNRAEYRLAAAPTVGERRAAIERRQTRAEAVEAAEREAAKQRREAEQLEVEARAKQERAQREAAKAEALRGAVATFEEDIRSVLDALASSASELDATAHQMAATAEETTAQATTVATASDQTSQSMQIVAASTDELDRSIAEVTGQVSQSAAAASTQVLSAAKTVGERGEILKARVEHFLGGIRRGEEEALAENAFDSVVAMAHPANDTTLSAVA</sequence>
<accession>A0A4R2PC87</accession>
<gene>
    <name evidence="2" type="ORF">EV659_11098</name>
</gene>
<feature type="coiled-coil region" evidence="1">
    <location>
        <begin position="34"/>
        <end position="79"/>
    </location>
</feature>
<protein>
    <recommendedName>
        <fullName evidence="4">Methyl-accepting transducer domain-containing protein</fullName>
    </recommendedName>
</protein>
<keyword evidence="3" id="KW-1185">Reference proteome</keyword>
<evidence type="ECO:0008006" key="4">
    <source>
        <dbReference type="Google" id="ProtNLM"/>
    </source>
</evidence>
<dbReference type="InParanoid" id="A0A4R2PC87"/>
<evidence type="ECO:0000313" key="2">
    <source>
        <dbReference type="EMBL" id="TCP32018.1"/>
    </source>
</evidence>
<dbReference type="RefSeq" id="WP_132709236.1">
    <property type="nucleotide sequence ID" value="NZ_JACIGF010000010.1"/>
</dbReference>
<comment type="caution">
    <text evidence="2">The sequence shown here is derived from an EMBL/GenBank/DDBJ whole genome shotgun (WGS) entry which is preliminary data.</text>
</comment>
<organism evidence="2 3">
    <name type="scientific">Rhodothalassium salexigens DSM 2132</name>
    <dbReference type="NCBI Taxonomy" id="1188247"/>
    <lineage>
        <taxon>Bacteria</taxon>
        <taxon>Pseudomonadati</taxon>
        <taxon>Pseudomonadota</taxon>
        <taxon>Alphaproteobacteria</taxon>
        <taxon>Rhodothalassiales</taxon>
        <taxon>Rhodothalassiaceae</taxon>
        <taxon>Rhodothalassium</taxon>
    </lineage>
</organism>
<dbReference type="Gene3D" id="1.10.287.950">
    <property type="entry name" value="Methyl-accepting chemotaxis protein"/>
    <property type="match status" value="1"/>
</dbReference>
<keyword evidence="1" id="KW-0175">Coiled coil</keyword>
<dbReference type="EMBL" id="SLXO01000010">
    <property type="protein sequence ID" value="TCP32018.1"/>
    <property type="molecule type" value="Genomic_DNA"/>
</dbReference>